<organism evidence="2 3">
    <name type="scientific">Pseudocercospora musae</name>
    <dbReference type="NCBI Taxonomy" id="113226"/>
    <lineage>
        <taxon>Eukaryota</taxon>
        <taxon>Fungi</taxon>
        <taxon>Dikarya</taxon>
        <taxon>Ascomycota</taxon>
        <taxon>Pezizomycotina</taxon>
        <taxon>Dothideomycetes</taxon>
        <taxon>Dothideomycetidae</taxon>
        <taxon>Mycosphaerellales</taxon>
        <taxon>Mycosphaerellaceae</taxon>
        <taxon>Pseudocercospora</taxon>
    </lineage>
</organism>
<keyword evidence="3" id="KW-1185">Reference proteome</keyword>
<evidence type="ECO:0000256" key="1">
    <source>
        <dbReference type="SAM" id="SignalP"/>
    </source>
</evidence>
<gene>
    <name evidence="2" type="ORF">AC579_9192</name>
</gene>
<sequence>MSPNVLFRALLTFIIGFTCVIQSAVAQAEQNEFCRAALLRTLSRSSGLNPTSFLTPTMTLIGTSTNSRVKIPNEAFERFEAEFVRFFKLAVRWGDFGYQTGCRDKQAFGVGGSECERKLNTVAGSCPSRGMGYPSEIAENGCVLWKVEG</sequence>
<keyword evidence="1" id="KW-0732">Signal</keyword>
<reference evidence="2 3" key="1">
    <citation type="submission" date="2015-07" db="EMBL/GenBank/DDBJ databases">
        <title>Comparative genomics of the Sigatoka disease complex on banana suggests a link between parallel evolutionary changes in Pseudocercospora fijiensis and Pseudocercospora eumusae and increased virulence on the banana host.</title>
        <authorList>
            <person name="Chang T.-C."/>
            <person name="Salvucci A."/>
            <person name="Crous P.W."/>
            <person name="Stergiopoulos I."/>
        </authorList>
    </citation>
    <scope>NUCLEOTIDE SEQUENCE [LARGE SCALE GENOMIC DNA]</scope>
    <source>
        <strain evidence="2 3">CBS 116634</strain>
    </source>
</reference>
<feature type="chain" id="PRO_5007296962" evidence="1">
    <location>
        <begin position="27"/>
        <end position="149"/>
    </location>
</feature>
<dbReference type="Proteomes" id="UP000073492">
    <property type="component" value="Unassembled WGS sequence"/>
</dbReference>
<protein>
    <submittedName>
        <fullName evidence="2">Uncharacterized protein</fullName>
    </submittedName>
</protein>
<dbReference type="OrthoDB" id="10434142at2759"/>
<evidence type="ECO:0000313" key="3">
    <source>
        <dbReference type="Proteomes" id="UP000073492"/>
    </source>
</evidence>
<name>A0A139HAT5_9PEZI</name>
<evidence type="ECO:0000313" key="2">
    <source>
        <dbReference type="EMBL" id="KXS99560.1"/>
    </source>
</evidence>
<dbReference type="AlphaFoldDB" id="A0A139HAT5"/>
<accession>A0A139HAT5</accession>
<feature type="signal peptide" evidence="1">
    <location>
        <begin position="1"/>
        <end position="26"/>
    </location>
</feature>
<proteinExistence type="predicted"/>
<comment type="caution">
    <text evidence="2">The sequence shown here is derived from an EMBL/GenBank/DDBJ whole genome shotgun (WGS) entry which is preliminary data.</text>
</comment>
<dbReference type="EMBL" id="LFZO01000709">
    <property type="protein sequence ID" value="KXS99560.1"/>
    <property type="molecule type" value="Genomic_DNA"/>
</dbReference>